<evidence type="ECO:0000256" key="1">
    <source>
        <dbReference type="SAM" id="MobiDB-lite"/>
    </source>
</evidence>
<keyword evidence="2" id="KW-0812">Transmembrane</keyword>
<evidence type="ECO:0000313" key="4">
    <source>
        <dbReference type="EMBL" id="PBA27888.1"/>
    </source>
</evidence>
<dbReference type="Proteomes" id="UP000217768">
    <property type="component" value="Unassembled WGS sequence"/>
</dbReference>
<keyword evidence="2" id="KW-1133">Transmembrane helix</keyword>
<feature type="transmembrane region" description="Helical" evidence="2">
    <location>
        <begin position="40"/>
        <end position="59"/>
    </location>
</feature>
<feature type="domain" description="PknH-like extracellular" evidence="3">
    <location>
        <begin position="101"/>
        <end position="262"/>
    </location>
</feature>
<feature type="region of interest" description="Disordered" evidence="1">
    <location>
        <begin position="1"/>
        <end position="32"/>
    </location>
</feature>
<organism evidence="4 5">
    <name type="scientific">Mycobacterium avium</name>
    <dbReference type="NCBI Taxonomy" id="1764"/>
    <lineage>
        <taxon>Bacteria</taxon>
        <taxon>Bacillati</taxon>
        <taxon>Actinomycetota</taxon>
        <taxon>Actinomycetes</taxon>
        <taxon>Mycobacteriales</taxon>
        <taxon>Mycobacteriaceae</taxon>
        <taxon>Mycobacterium</taxon>
        <taxon>Mycobacterium avium complex (MAC)</taxon>
    </lineage>
</organism>
<dbReference type="InterPro" id="IPR026954">
    <property type="entry name" value="PknH-like_Extracell"/>
</dbReference>
<evidence type="ECO:0000313" key="5">
    <source>
        <dbReference type="Proteomes" id="UP000217768"/>
    </source>
</evidence>
<dbReference type="Pfam" id="PF14032">
    <property type="entry name" value="PknH_C"/>
    <property type="match status" value="1"/>
</dbReference>
<comment type="caution">
    <text evidence="4">The sequence shown here is derived from an EMBL/GenBank/DDBJ whole genome shotgun (WGS) entry which is preliminary data.</text>
</comment>
<feature type="region of interest" description="Disordered" evidence="1">
    <location>
        <begin position="64"/>
        <end position="88"/>
    </location>
</feature>
<proteinExistence type="predicted"/>
<evidence type="ECO:0000259" key="3">
    <source>
        <dbReference type="Pfam" id="PF14032"/>
    </source>
</evidence>
<keyword evidence="2" id="KW-0472">Membrane</keyword>
<feature type="compositionally biased region" description="Low complexity" evidence="1">
    <location>
        <begin position="13"/>
        <end position="22"/>
    </location>
</feature>
<name>A0A2A2ZN77_MYCAV</name>
<dbReference type="RefSeq" id="WP_095794983.1">
    <property type="nucleotide sequence ID" value="NZ_NSFD01000005.1"/>
</dbReference>
<dbReference type="AlphaFoldDB" id="A0A2A2ZN77"/>
<sequence length="283" mass="28251">MPGNQWVPPQQPPTGQYPAQYPGGPPWQPGLGPGRYRGPLIIGGALIVAAAIVATALVATRDPGGAPTAPAAGGGSSETSSASASATTSAAPAGPVYQVVPQSALPSAADVSRLTGITFSNLGDPVVSPVADARTTPASCAIASDSTSQSTWKSARAMAGMRFVEGTVDSYNSSAGAGLAVFAGAADAASSLSVVAGAVHGCTTFTVPDWNPKNPPSTWTVGDVERGDDHITWSTTIGNGWACRRSYRVVANVAASAVVCSDKARPGSPIAMTDFVLANATKG</sequence>
<dbReference type="EMBL" id="NSFD01000005">
    <property type="protein sequence ID" value="PBA27888.1"/>
    <property type="molecule type" value="Genomic_DNA"/>
</dbReference>
<dbReference type="InterPro" id="IPR038232">
    <property type="entry name" value="PknH-like_Extracell_sf"/>
</dbReference>
<protein>
    <recommendedName>
        <fullName evidence="3">PknH-like extracellular domain-containing protein</fullName>
    </recommendedName>
</protein>
<evidence type="ECO:0000256" key="2">
    <source>
        <dbReference type="SAM" id="Phobius"/>
    </source>
</evidence>
<dbReference type="Gene3D" id="3.40.1000.70">
    <property type="entry name" value="PknH-like extracellular domain"/>
    <property type="match status" value="1"/>
</dbReference>
<gene>
    <name evidence="4" type="ORF">CKJ66_04600</name>
</gene>
<reference evidence="4 5" key="1">
    <citation type="submission" date="2017-08" db="EMBL/GenBank/DDBJ databases">
        <title>Phylogenetic analysis of Mycobacterium avium complex whole genomes.</title>
        <authorList>
            <person name="Caverly L.J."/>
            <person name="Spilker T."/>
            <person name="Lipuma J."/>
        </authorList>
    </citation>
    <scope>NUCLEOTIDE SEQUENCE [LARGE SCALE GENOMIC DNA]</scope>
    <source>
        <strain evidence="4 5">FLAC0165</strain>
    </source>
</reference>
<accession>A0A2A2ZN77</accession>